<organism evidence="4 5">
    <name type="scientific">Paenibacillus chibensis</name>
    <dbReference type="NCBI Taxonomy" id="59846"/>
    <lineage>
        <taxon>Bacteria</taxon>
        <taxon>Bacillati</taxon>
        <taxon>Bacillota</taxon>
        <taxon>Bacilli</taxon>
        <taxon>Bacillales</taxon>
        <taxon>Paenibacillaceae</taxon>
        <taxon>Paenibacillus</taxon>
    </lineage>
</organism>
<evidence type="ECO:0000313" key="5">
    <source>
        <dbReference type="Proteomes" id="UP001343257"/>
    </source>
</evidence>
<dbReference type="Gene3D" id="3.40.630.30">
    <property type="match status" value="1"/>
</dbReference>
<dbReference type="PANTHER" id="PTHR43877">
    <property type="entry name" value="AMINOALKYLPHOSPHONATE N-ACETYLTRANSFERASE-RELATED-RELATED"/>
    <property type="match status" value="1"/>
</dbReference>
<keyword evidence="1" id="KW-0808">Transferase</keyword>
<keyword evidence="2" id="KW-0012">Acyltransferase</keyword>
<evidence type="ECO:0000256" key="2">
    <source>
        <dbReference type="ARBA" id="ARBA00023315"/>
    </source>
</evidence>
<evidence type="ECO:0000256" key="1">
    <source>
        <dbReference type="ARBA" id="ARBA00022679"/>
    </source>
</evidence>
<dbReference type="Proteomes" id="UP001343257">
    <property type="component" value="Unassembled WGS sequence"/>
</dbReference>
<accession>A0ABU6PR04</accession>
<dbReference type="Pfam" id="PF00583">
    <property type="entry name" value="Acetyltransf_1"/>
    <property type="match status" value="1"/>
</dbReference>
<protein>
    <submittedName>
        <fullName evidence="4">GNAT family N-acetyltransferase</fullName>
    </submittedName>
</protein>
<gene>
    <name evidence="4" type="ORF">P9847_08315</name>
</gene>
<dbReference type="PROSITE" id="PS51186">
    <property type="entry name" value="GNAT"/>
    <property type="match status" value="1"/>
</dbReference>
<evidence type="ECO:0000259" key="3">
    <source>
        <dbReference type="PROSITE" id="PS51186"/>
    </source>
</evidence>
<dbReference type="PANTHER" id="PTHR43877:SF2">
    <property type="entry name" value="AMINOALKYLPHOSPHONATE N-ACETYLTRANSFERASE-RELATED"/>
    <property type="match status" value="1"/>
</dbReference>
<reference evidence="4 5" key="1">
    <citation type="submission" date="2023-03" db="EMBL/GenBank/DDBJ databases">
        <title>Bacillus Genome Sequencing.</title>
        <authorList>
            <person name="Dunlap C."/>
        </authorList>
    </citation>
    <scope>NUCLEOTIDE SEQUENCE [LARGE SCALE GENOMIC DNA]</scope>
    <source>
        <strain evidence="4 5">NRS-52</strain>
    </source>
</reference>
<feature type="domain" description="N-acetyltransferase" evidence="3">
    <location>
        <begin position="4"/>
        <end position="153"/>
    </location>
</feature>
<proteinExistence type="predicted"/>
<dbReference type="InterPro" id="IPR016181">
    <property type="entry name" value="Acyl_CoA_acyltransferase"/>
</dbReference>
<sequence>MPVANVYQASADDLEDLAALFNEYRMFYKQESDLEGARVFLSERLTLKESILFIARDESGQAMGFTQLYPSFSSVSMQRLFILNDLYVKPVCRKQGAAAKLLEAARDYASALQVKGLELSTAKDNLTAQRLYEQSGYEKDTEFEHYFLSLVQR</sequence>
<dbReference type="InterPro" id="IPR050832">
    <property type="entry name" value="Bact_Acetyltransf"/>
</dbReference>
<keyword evidence="5" id="KW-1185">Reference proteome</keyword>
<dbReference type="SUPFAM" id="SSF55729">
    <property type="entry name" value="Acyl-CoA N-acyltransferases (Nat)"/>
    <property type="match status" value="1"/>
</dbReference>
<name>A0ABU6PR04_9BACL</name>
<dbReference type="InterPro" id="IPR000182">
    <property type="entry name" value="GNAT_dom"/>
</dbReference>
<comment type="caution">
    <text evidence="4">The sequence shown here is derived from an EMBL/GenBank/DDBJ whole genome shotgun (WGS) entry which is preliminary data.</text>
</comment>
<evidence type="ECO:0000313" key="4">
    <source>
        <dbReference type="EMBL" id="MED5017312.1"/>
    </source>
</evidence>
<dbReference type="CDD" id="cd04301">
    <property type="entry name" value="NAT_SF"/>
    <property type="match status" value="1"/>
</dbReference>
<dbReference type="EMBL" id="JARTLD010000023">
    <property type="protein sequence ID" value="MED5017312.1"/>
    <property type="molecule type" value="Genomic_DNA"/>
</dbReference>